<evidence type="ECO:0000259" key="1">
    <source>
        <dbReference type="PROSITE" id="PS50930"/>
    </source>
</evidence>
<feature type="domain" description="HTH LytTR-type" evidence="1">
    <location>
        <begin position="1"/>
        <end position="88"/>
    </location>
</feature>
<name>A0A9D1K5J7_9FIRM</name>
<organism evidence="2 3">
    <name type="scientific">Candidatus Alectryocaccomicrobium excrementavium</name>
    <dbReference type="NCBI Taxonomy" id="2840668"/>
    <lineage>
        <taxon>Bacteria</taxon>
        <taxon>Bacillati</taxon>
        <taxon>Bacillota</taxon>
        <taxon>Clostridia</taxon>
        <taxon>Candidatus Alectryocaccomicrobium</taxon>
    </lineage>
</organism>
<feature type="non-terminal residue" evidence="2">
    <location>
        <position position="1"/>
    </location>
</feature>
<dbReference type="PANTHER" id="PTHR37299">
    <property type="entry name" value="TRANSCRIPTIONAL REGULATOR-RELATED"/>
    <property type="match status" value="1"/>
</dbReference>
<dbReference type="PANTHER" id="PTHR37299:SF1">
    <property type="entry name" value="STAGE 0 SPORULATION PROTEIN A HOMOLOG"/>
    <property type="match status" value="1"/>
</dbReference>
<dbReference type="Gene3D" id="2.40.50.1020">
    <property type="entry name" value="LytTr DNA-binding domain"/>
    <property type="match status" value="1"/>
</dbReference>
<dbReference type="GO" id="GO:0000156">
    <property type="term" value="F:phosphorelay response regulator activity"/>
    <property type="evidence" value="ECO:0007669"/>
    <property type="project" value="InterPro"/>
</dbReference>
<proteinExistence type="predicted"/>
<reference evidence="2" key="1">
    <citation type="submission" date="2020-10" db="EMBL/GenBank/DDBJ databases">
        <authorList>
            <person name="Gilroy R."/>
        </authorList>
    </citation>
    <scope>NUCLEOTIDE SEQUENCE</scope>
    <source>
        <strain evidence="2">13766</strain>
    </source>
</reference>
<dbReference type="AlphaFoldDB" id="A0A9D1K5J7"/>
<evidence type="ECO:0000313" key="3">
    <source>
        <dbReference type="Proteomes" id="UP000824140"/>
    </source>
</evidence>
<dbReference type="Proteomes" id="UP000824140">
    <property type="component" value="Unassembled WGS sequence"/>
</dbReference>
<dbReference type="InterPro" id="IPR046947">
    <property type="entry name" value="LytR-like"/>
</dbReference>
<dbReference type="GO" id="GO:0003677">
    <property type="term" value="F:DNA binding"/>
    <property type="evidence" value="ECO:0007669"/>
    <property type="project" value="InterPro"/>
</dbReference>
<gene>
    <name evidence="2" type="ORF">IAA84_05195</name>
</gene>
<comment type="caution">
    <text evidence="2">The sequence shown here is derived from an EMBL/GenBank/DDBJ whole genome shotgun (WGS) entry which is preliminary data.</text>
</comment>
<dbReference type="EMBL" id="DVJN01000101">
    <property type="protein sequence ID" value="HIS92396.1"/>
    <property type="molecule type" value="Genomic_DNA"/>
</dbReference>
<dbReference type="Pfam" id="PF04397">
    <property type="entry name" value="LytTR"/>
    <property type="match status" value="1"/>
</dbReference>
<dbReference type="SMART" id="SM00850">
    <property type="entry name" value="LytTR"/>
    <property type="match status" value="1"/>
</dbReference>
<evidence type="ECO:0000313" key="2">
    <source>
        <dbReference type="EMBL" id="HIS92396.1"/>
    </source>
</evidence>
<accession>A0A9D1K5J7</accession>
<dbReference type="PROSITE" id="PS50930">
    <property type="entry name" value="HTH_LYTTR"/>
    <property type="match status" value="1"/>
</dbReference>
<dbReference type="InterPro" id="IPR007492">
    <property type="entry name" value="LytTR_DNA-bd_dom"/>
</dbReference>
<sequence>EILRTEGRELALYDANGERYTVSKPLYELQDCLGREFVRISKSALIRLRRVHHVEPSFNGTMEVVMKNGVKEVITRSYRQEFKARLGV</sequence>
<protein>
    <submittedName>
        <fullName evidence="2">LytTR family transcriptional regulator</fullName>
    </submittedName>
</protein>
<reference evidence="2" key="2">
    <citation type="journal article" date="2021" name="PeerJ">
        <title>Extensive microbial diversity within the chicken gut microbiome revealed by metagenomics and culture.</title>
        <authorList>
            <person name="Gilroy R."/>
            <person name="Ravi A."/>
            <person name="Getino M."/>
            <person name="Pursley I."/>
            <person name="Horton D.L."/>
            <person name="Alikhan N.F."/>
            <person name="Baker D."/>
            <person name="Gharbi K."/>
            <person name="Hall N."/>
            <person name="Watson M."/>
            <person name="Adriaenssens E.M."/>
            <person name="Foster-Nyarko E."/>
            <person name="Jarju S."/>
            <person name="Secka A."/>
            <person name="Antonio M."/>
            <person name="Oren A."/>
            <person name="Chaudhuri R.R."/>
            <person name="La Ragione R."/>
            <person name="Hildebrand F."/>
            <person name="Pallen M.J."/>
        </authorList>
    </citation>
    <scope>NUCLEOTIDE SEQUENCE</scope>
    <source>
        <strain evidence="2">13766</strain>
    </source>
</reference>